<evidence type="ECO:0000313" key="3">
    <source>
        <dbReference type="Proteomes" id="UP000321933"/>
    </source>
</evidence>
<proteinExistence type="predicted"/>
<name>A0A5C9A477_9GAMM</name>
<reference evidence="2 3" key="1">
    <citation type="submission" date="2019-08" db="EMBL/GenBank/DDBJ databases">
        <title>Parahaliea maris sp. nov., isolated from the surface seawater.</title>
        <authorList>
            <person name="Liu Y."/>
        </authorList>
    </citation>
    <scope>NUCLEOTIDE SEQUENCE [LARGE SCALE GENOMIC DNA]</scope>
    <source>
        <strain evidence="2 3">S2-26</strain>
    </source>
</reference>
<dbReference type="AlphaFoldDB" id="A0A5C9A477"/>
<accession>A0A5C9A477</accession>
<protein>
    <submittedName>
        <fullName evidence="2">Uncharacterized protein</fullName>
    </submittedName>
</protein>
<sequence>MNLAEILGLKTWNPQPPPAETADSAETAQPRDSEIPQTPAENCGKEPAAHGIRRNPQSPEESETRTITGVQAKSANPHNPQTLPGVTEQALPVTREHFNSQGVYLLADDLAYLRWHLPTGTSARNAAVREYVRRWHEAMEGEPVEYRKDNAGRRAANTWLRSQYHLRGANRADRKVEL</sequence>
<dbReference type="RefSeq" id="WP_148062593.1">
    <property type="nucleotide sequence ID" value="NZ_VRYZ01000001.1"/>
</dbReference>
<feature type="region of interest" description="Disordered" evidence="1">
    <location>
        <begin position="1"/>
        <end position="85"/>
    </location>
</feature>
<keyword evidence="3" id="KW-1185">Reference proteome</keyword>
<dbReference type="EMBL" id="VRYZ01000001">
    <property type="protein sequence ID" value="TXS94752.1"/>
    <property type="molecule type" value="Genomic_DNA"/>
</dbReference>
<dbReference type="OrthoDB" id="6167944at2"/>
<dbReference type="Proteomes" id="UP000321933">
    <property type="component" value="Unassembled WGS sequence"/>
</dbReference>
<feature type="compositionally biased region" description="Polar residues" evidence="1">
    <location>
        <begin position="55"/>
        <end position="84"/>
    </location>
</feature>
<organism evidence="2 3">
    <name type="scientific">Parahaliea aestuarii</name>
    <dbReference type="NCBI Taxonomy" id="1852021"/>
    <lineage>
        <taxon>Bacteria</taxon>
        <taxon>Pseudomonadati</taxon>
        <taxon>Pseudomonadota</taxon>
        <taxon>Gammaproteobacteria</taxon>
        <taxon>Cellvibrionales</taxon>
        <taxon>Halieaceae</taxon>
        <taxon>Parahaliea</taxon>
    </lineage>
</organism>
<comment type="caution">
    <text evidence="2">The sequence shown here is derived from an EMBL/GenBank/DDBJ whole genome shotgun (WGS) entry which is preliminary data.</text>
</comment>
<evidence type="ECO:0000256" key="1">
    <source>
        <dbReference type="SAM" id="MobiDB-lite"/>
    </source>
</evidence>
<evidence type="ECO:0000313" key="2">
    <source>
        <dbReference type="EMBL" id="TXS94752.1"/>
    </source>
</evidence>
<gene>
    <name evidence="2" type="ORF">FVW59_02235</name>
</gene>